<dbReference type="InterPro" id="IPR051451">
    <property type="entry name" value="PhoH2-like"/>
</dbReference>
<comment type="subcellular location">
    <subcellularLocation>
        <location evidence="1">Cytoplasm</location>
    </subcellularLocation>
</comment>
<dbReference type="InterPro" id="IPR027417">
    <property type="entry name" value="P-loop_NTPase"/>
</dbReference>
<evidence type="ECO:0000256" key="4">
    <source>
        <dbReference type="ARBA" id="ARBA00022741"/>
    </source>
</evidence>
<comment type="similarity">
    <text evidence="2">Belongs to the PhoH family.</text>
</comment>
<evidence type="ECO:0000313" key="8">
    <source>
        <dbReference type="EMBL" id="QHS83822.1"/>
    </source>
</evidence>
<evidence type="ECO:0000256" key="3">
    <source>
        <dbReference type="ARBA" id="ARBA00022490"/>
    </source>
</evidence>
<evidence type="ECO:0000256" key="2">
    <source>
        <dbReference type="ARBA" id="ARBA00010393"/>
    </source>
</evidence>
<dbReference type="InterPro" id="IPR003714">
    <property type="entry name" value="PhoH"/>
</dbReference>
<evidence type="ECO:0000256" key="6">
    <source>
        <dbReference type="ARBA" id="ARBA00039970"/>
    </source>
</evidence>
<keyword evidence="3" id="KW-0963">Cytoplasm</keyword>
<protein>
    <recommendedName>
        <fullName evidence="6">PhoH-like protein</fullName>
    </recommendedName>
</protein>
<dbReference type="SUPFAM" id="SSF52540">
    <property type="entry name" value="P-loop containing nucleoside triphosphate hydrolases"/>
    <property type="match status" value="1"/>
</dbReference>
<dbReference type="EMBL" id="MN738765">
    <property type="protein sequence ID" value="QHS83822.1"/>
    <property type="molecule type" value="Genomic_DNA"/>
</dbReference>
<evidence type="ECO:0000259" key="7">
    <source>
        <dbReference type="Pfam" id="PF02562"/>
    </source>
</evidence>
<dbReference type="Gene3D" id="3.40.50.300">
    <property type="entry name" value="P-loop containing nucleotide triphosphate hydrolases"/>
    <property type="match status" value="1"/>
</dbReference>
<dbReference type="GO" id="GO:0005829">
    <property type="term" value="C:cytosol"/>
    <property type="evidence" value="ECO:0007669"/>
    <property type="project" value="TreeGrafter"/>
</dbReference>
<reference evidence="8" key="1">
    <citation type="journal article" date="2020" name="Nature">
        <title>Giant virus diversity and host interactions through global metagenomics.</title>
        <authorList>
            <person name="Schulz F."/>
            <person name="Roux S."/>
            <person name="Paez-Espino D."/>
            <person name="Jungbluth S."/>
            <person name="Walsh D.A."/>
            <person name="Denef V.J."/>
            <person name="McMahon K.D."/>
            <person name="Konstantinidis K.T."/>
            <person name="Eloe-Fadrosh E.A."/>
            <person name="Kyrpides N.C."/>
            <person name="Woyke T."/>
        </authorList>
    </citation>
    <scope>NUCLEOTIDE SEQUENCE</scope>
    <source>
        <strain evidence="8">GVMAG-S-ERX555961-36</strain>
    </source>
</reference>
<name>A0A6C0AVN4_9ZZZZ</name>
<dbReference type="PANTHER" id="PTHR30473:SF1">
    <property type="entry name" value="PHOH-LIKE PROTEIN"/>
    <property type="match status" value="1"/>
</dbReference>
<proteinExistence type="inferred from homology"/>
<dbReference type="PANTHER" id="PTHR30473">
    <property type="entry name" value="PROTEIN PHOH"/>
    <property type="match status" value="1"/>
</dbReference>
<keyword evidence="5" id="KW-0067">ATP-binding</keyword>
<evidence type="ECO:0000256" key="1">
    <source>
        <dbReference type="ARBA" id="ARBA00004496"/>
    </source>
</evidence>
<keyword evidence="4" id="KW-0547">Nucleotide-binding</keyword>
<accession>A0A6C0AVN4</accession>
<dbReference type="Pfam" id="PF02562">
    <property type="entry name" value="PhoH"/>
    <property type="match status" value="1"/>
</dbReference>
<dbReference type="AlphaFoldDB" id="A0A6C0AVN4"/>
<organism evidence="8">
    <name type="scientific">viral metagenome</name>
    <dbReference type="NCBI Taxonomy" id="1070528"/>
    <lineage>
        <taxon>unclassified sequences</taxon>
        <taxon>metagenomes</taxon>
        <taxon>organismal metagenomes</taxon>
    </lineage>
</organism>
<evidence type="ECO:0000256" key="5">
    <source>
        <dbReference type="ARBA" id="ARBA00022840"/>
    </source>
</evidence>
<feature type="domain" description="PhoH-like protein" evidence="7">
    <location>
        <begin position="40"/>
        <end position="245"/>
    </location>
</feature>
<sequence>MGRKKGKEKNLRRRRLLSISSDSDESEQYQYHIPNPRYCTPKTKNQGIFLDSIRSSNTHIVVCQGSAGTGKTLISCQEGIRCLLSQEINRIIITRPAVCADEDIGFLPGDLDDKMKPFTQPLFDNFEKILSRPYVENMIKNELIQIVPLAYMRGRTFEDKFIIADEMQNASIEQMVMLMTRIGKNSKLIIIGDPSQCDRKVKSNGLADLVKRINSASDILKRIKLITLEKKDIQREEVVKEVINHIYNDFNQNTTTTPTTS</sequence>
<dbReference type="GO" id="GO:0005524">
    <property type="term" value="F:ATP binding"/>
    <property type="evidence" value="ECO:0007669"/>
    <property type="project" value="UniProtKB-KW"/>
</dbReference>